<dbReference type="EMBL" id="QVEV01000026">
    <property type="protein sequence ID" value="RGC13879.1"/>
    <property type="molecule type" value="Genomic_DNA"/>
</dbReference>
<dbReference type="RefSeq" id="WP_117443937.1">
    <property type="nucleotide sequence ID" value="NZ_JAJFEN010000006.1"/>
</dbReference>
<keyword evidence="1" id="KW-0472">Membrane</keyword>
<dbReference type="Proteomes" id="UP000260025">
    <property type="component" value="Unassembled WGS sequence"/>
</dbReference>
<protein>
    <submittedName>
        <fullName evidence="2">Uncharacterized protein</fullName>
    </submittedName>
</protein>
<comment type="caution">
    <text evidence="2">The sequence shown here is derived from an EMBL/GenBank/DDBJ whole genome shotgun (WGS) entry which is preliminary data.</text>
</comment>
<accession>A0A3E2VSS7</accession>
<evidence type="ECO:0000313" key="2">
    <source>
        <dbReference type="EMBL" id="RGC13879.1"/>
    </source>
</evidence>
<evidence type="ECO:0000256" key="1">
    <source>
        <dbReference type="SAM" id="Phobius"/>
    </source>
</evidence>
<feature type="transmembrane region" description="Helical" evidence="1">
    <location>
        <begin position="49"/>
        <end position="70"/>
    </location>
</feature>
<sequence length="90" mass="10471">MKDKKLLFVKLTGLTLAIYWFISKGGTQSIDTSFGLQTKRGAFDLFDFGSAWMIWLVMAYLVFAALRNLYLKNVRKPKSNIQKKYAKLRR</sequence>
<reference evidence="2 3" key="1">
    <citation type="submission" date="2018-08" db="EMBL/GenBank/DDBJ databases">
        <title>A genome reference for cultivated species of the human gut microbiota.</title>
        <authorList>
            <person name="Zou Y."/>
            <person name="Xue W."/>
            <person name="Luo G."/>
        </authorList>
    </citation>
    <scope>NUCLEOTIDE SEQUENCE [LARGE SCALE GENOMIC DNA]</scope>
    <source>
        <strain evidence="2 3">OF01-2LB</strain>
    </source>
</reference>
<keyword evidence="1" id="KW-1133">Transmembrane helix</keyword>
<gene>
    <name evidence="2" type="ORF">DXA38_15395</name>
</gene>
<dbReference type="AlphaFoldDB" id="A0A3E2VSS7"/>
<dbReference type="OrthoDB" id="9881512at2"/>
<name>A0A3E2VSS7_CLOIN</name>
<proteinExistence type="predicted"/>
<organism evidence="2 3">
    <name type="scientific">Clostridium innocuum</name>
    <dbReference type="NCBI Taxonomy" id="1522"/>
    <lineage>
        <taxon>Bacteria</taxon>
        <taxon>Bacillati</taxon>
        <taxon>Bacillota</taxon>
        <taxon>Clostridia</taxon>
        <taxon>Eubacteriales</taxon>
        <taxon>Clostridiaceae</taxon>
        <taxon>Clostridium</taxon>
    </lineage>
</organism>
<keyword evidence="1" id="KW-0812">Transmembrane</keyword>
<evidence type="ECO:0000313" key="3">
    <source>
        <dbReference type="Proteomes" id="UP000260025"/>
    </source>
</evidence>